<protein>
    <recommendedName>
        <fullName evidence="3 9">5'-nucleotidase</fullName>
        <ecNumber evidence="3 9">3.1.3.5</ecNumber>
    </recommendedName>
</protein>
<evidence type="ECO:0000313" key="10">
    <source>
        <dbReference type="Proteomes" id="UP000515154"/>
    </source>
</evidence>
<dbReference type="NCBIfam" id="TIGR01544">
    <property type="entry name" value="HAD-SF-IE"/>
    <property type="match status" value="1"/>
</dbReference>
<accession>A0A7E6FPL2</accession>
<keyword evidence="8 9" id="KW-0546">Nucleotide metabolism</keyword>
<dbReference type="EC" id="3.1.3.5" evidence="3 9"/>
<dbReference type="PANTHER" id="PTHR13045">
    <property type="entry name" value="5'-NUCLEOTIDASE"/>
    <property type="match status" value="1"/>
</dbReference>
<keyword evidence="6 9" id="KW-0378">Hydrolase</keyword>
<dbReference type="SFLD" id="SFLDS00003">
    <property type="entry name" value="Haloacid_Dehalogenase"/>
    <property type="match status" value="1"/>
</dbReference>
<dbReference type="Gene3D" id="1.10.150.340">
    <property type="entry name" value="Pyrimidine 5'-nucleotidase (UMPH-1), N-terminal domain"/>
    <property type="match status" value="1"/>
</dbReference>
<evidence type="ECO:0000256" key="4">
    <source>
        <dbReference type="ARBA" id="ARBA00022723"/>
    </source>
</evidence>
<dbReference type="InterPro" id="IPR023214">
    <property type="entry name" value="HAD_sf"/>
</dbReference>
<evidence type="ECO:0000256" key="7">
    <source>
        <dbReference type="ARBA" id="ARBA00022842"/>
    </source>
</evidence>
<dbReference type="SUPFAM" id="SSF56784">
    <property type="entry name" value="HAD-like"/>
    <property type="match status" value="1"/>
</dbReference>
<dbReference type="InterPro" id="IPR036412">
    <property type="entry name" value="HAD-like_sf"/>
</dbReference>
<keyword evidence="10" id="KW-1185">Reference proteome</keyword>
<proteinExistence type="inferred from homology"/>
<comment type="similarity">
    <text evidence="2 9">Belongs to the pyrimidine 5'-nucleotidase family.</text>
</comment>
<evidence type="ECO:0000256" key="8">
    <source>
        <dbReference type="ARBA" id="ARBA00023080"/>
    </source>
</evidence>
<dbReference type="RefSeq" id="XP_036369450.1">
    <property type="nucleotide sequence ID" value="XM_036513557.1"/>
</dbReference>
<evidence type="ECO:0000256" key="1">
    <source>
        <dbReference type="ARBA" id="ARBA00000815"/>
    </source>
</evidence>
<comment type="subcellular location">
    <subcellularLocation>
        <location evidence="9">Cytoplasm</location>
    </subcellularLocation>
</comment>
<evidence type="ECO:0000256" key="3">
    <source>
        <dbReference type="ARBA" id="ARBA00012643"/>
    </source>
</evidence>
<keyword evidence="7" id="KW-0460">Magnesium</keyword>
<dbReference type="FunFam" id="1.10.150.340:FF:000001">
    <property type="entry name" value="Cytosolic 5-nucleotidase 3-like"/>
    <property type="match status" value="1"/>
</dbReference>
<keyword evidence="4" id="KW-0479">Metal-binding</keyword>
<dbReference type="PANTHER" id="PTHR13045:SF0">
    <property type="entry name" value="7-METHYLGUANOSINE PHOSPHATE-SPECIFIC 5'-NUCLEOTIDASE"/>
    <property type="match status" value="1"/>
</dbReference>
<dbReference type="GO" id="GO:0009117">
    <property type="term" value="P:nucleotide metabolic process"/>
    <property type="evidence" value="ECO:0007669"/>
    <property type="project" value="UniProtKB-KW"/>
</dbReference>
<dbReference type="Proteomes" id="UP000515154">
    <property type="component" value="Linkage group LG2"/>
</dbReference>
<gene>
    <name evidence="11" type="primary">LOC115229806</name>
</gene>
<evidence type="ECO:0000313" key="11">
    <source>
        <dbReference type="RefSeq" id="XP_036369450.1"/>
    </source>
</evidence>
<sequence length="323" mass="37194">MLSNLTKQRKAYEVIRRGNDKAINYFWKHVRYLSFHRFPELSSGNVCIANVDKINQMVKKFISDGPDKLQIVTDFDQTLTMHSYQNKRCDSCHGVLDNSSYLPDDFRVKVAKLRDTYAPIEFDPHIETEKKVPKMEEWWTQVHELLGTLNISKSLISKMVAQSSVRLRIGCDELFKSLDKWHVPVLIISAGLGDILSEILTQQSAVYNNMKIVSNFMKFKEDKMVGFYDEIIHTFNKNQCAIHKSGYFNNQRSNIILLGDSVGDLHLADGAKDSSTILKIGYLNERVEESLEIYKNAFDIVLVRTENVDLMNALMKRVTDNKV</sequence>
<evidence type="ECO:0000256" key="5">
    <source>
        <dbReference type="ARBA" id="ARBA00022741"/>
    </source>
</evidence>
<keyword evidence="9" id="KW-0963">Cytoplasm</keyword>
<dbReference type="AlphaFoldDB" id="A0A7E6FPL2"/>
<keyword evidence="5 9" id="KW-0547">Nucleotide-binding</keyword>
<reference evidence="11" key="1">
    <citation type="submission" date="2025-08" db="UniProtKB">
        <authorList>
            <consortium name="RefSeq"/>
        </authorList>
    </citation>
    <scope>IDENTIFICATION</scope>
</reference>
<dbReference type="InterPro" id="IPR006434">
    <property type="entry name" value="Pyrimidine_nucleotidase_eu"/>
</dbReference>
<dbReference type="GO" id="GO:0000166">
    <property type="term" value="F:nucleotide binding"/>
    <property type="evidence" value="ECO:0007669"/>
    <property type="project" value="UniProtKB-KW"/>
</dbReference>
<dbReference type="Pfam" id="PF05822">
    <property type="entry name" value="UMPH-1"/>
    <property type="match status" value="1"/>
</dbReference>
<dbReference type="SFLD" id="SFLDG01128">
    <property type="entry name" value="C1.4:_5'-Nucleotidase_Like"/>
    <property type="match status" value="1"/>
</dbReference>
<organism evidence="10 11">
    <name type="scientific">Octopus sinensis</name>
    <name type="common">East Asian common octopus</name>
    <dbReference type="NCBI Taxonomy" id="2607531"/>
    <lineage>
        <taxon>Eukaryota</taxon>
        <taxon>Metazoa</taxon>
        <taxon>Spiralia</taxon>
        <taxon>Lophotrochozoa</taxon>
        <taxon>Mollusca</taxon>
        <taxon>Cephalopoda</taxon>
        <taxon>Coleoidea</taxon>
        <taxon>Octopodiformes</taxon>
        <taxon>Octopoda</taxon>
        <taxon>Incirrata</taxon>
        <taxon>Octopodidae</taxon>
        <taxon>Octopus</taxon>
    </lineage>
</organism>
<evidence type="ECO:0000256" key="9">
    <source>
        <dbReference type="RuleBase" id="RU361276"/>
    </source>
</evidence>
<evidence type="ECO:0000256" key="2">
    <source>
        <dbReference type="ARBA" id="ARBA00008389"/>
    </source>
</evidence>
<evidence type="ECO:0000256" key="6">
    <source>
        <dbReference type="ARBA" id="ARBA00022801"/>
    </source>
</evidence>
<dbReference type="GO" id="GO:0000287">
    <property type="term" value="F:magnesium ion binding"/>
    <property type="evidence" value="ECO:0007669"/>
    <property type="project" value="InterPro"/>
</dbReference>
<comment type="catalytic activity">
    <reaction evidence="1 9">
        <text>a ribonucleoside 5'-phosphate + H2O = a ribonucleoside + phosphate</text>
        <dbReference type="Rhea" id="RHEA:12484"/>
        <dbReference type="ChEBI" id="CHEBI:15377"/>
        <dbReference type="ChEBI" id="CHEBI:18254"/>
        <dbReference type="ChEBI" id="CHEBI:43474"/>
        <dbReference type="ChEBI" id="CHEBI:58043"/>
        <dbReference type="EC" id="3.1.3.5"/>
    </reaction>
</comment>
<name>A0A7E6FPL2_9MOLL</name>
<dbReference type="Gene3D" id="3.40.50.1000">
    <property type="entry name" value="HAD superfamily/HAD-like"/>
    <property type="match status" value="1"/>
</dbReference>
<dbReference type="GO" id="GO:0008253">
    <property type="term" value="F:5'-nucleotidase activity"/>
    <property type="evidence" value="ECO:0007669"/>
    <property type="project" value="UniProtKB-EC"/>
</dbReference>
<dbReference type="GO" id="GO:0005737">
    <property type="term" value="C:cytoplasm"/>
    <property type="evidence" value="ECO:0007669"/>
    <property type="project" value="UniProtKB-SubCell"/>
</dbReference>